<evidence type="ECO:0008006" key="3">
    <source>
        <dbReference type="Google" id="ProtNLM"/>
    </source>
</evidence>
<evidence type="ECO:0000256" key="1">
    <source>
        <dbReference type="SAM" id="Phobius"/>
    </source>
</evidence>
<reference evidence="2" key="1">
    <citation type="submission" date="2012-03" db="EMBL/GenBank/DDBJ databases">
        <title>Functional metagenomics reveals considerable lignocellulase gene clusters in the gut microbiome of a wood-feeding higher termite.</title>
        <authorList>
            <person name="Liu N."/>
        </authorList>
    </citation>
    <scope>NUCLEOTIDE SEQUENCE</scope>
</reference>
<protein>
    <recommendedName>
        <fullName evidence="3">Inner membrane protein</fullName>
    </recommendedName>
</protein>
<feature type="transmembrane region" description="Helical" evidence="1">
    <location>
        <begin position="70"/>
        <end position="92"/>
    </location>
</feature>
<keyword evidence="1" id="KW-1133">Transmembrane helix</keyword>
<evidence type="ECO:0000313" key="2">
    <source>
        <dbReference type="EMBL" id="AGS53106.1"/>
    </source>
</evidence>
<sequence length="131" mass="13858">MKIQNPFRIIPGAVAIVAGLLIAIGPQCLFRVCETMMRCHWTAQAEIGVGAVIAALGVAMIFFTNSEIRLGLVIGILLSGVLALLIPHVLIGGCSAVTMQCRKIAFPAITVISILLIAGSVFYAARLARKK</sequence>
<organism evidence="2">
    <name type="scientific">uncultured bacterium contig00036</name>
    <dbReference type="NCBI Taxonomy" id="1181524"/>
    <lineage>
        <taxon>Bacteria</taxon>
        <taxon>environmental samples</taxon>
    </lineage>
</organism>
<name>A0A806K0D7_9BACT</name>
<feature type="transmembrane region" description="Helical" evidence="1">
    <location>
        <begin position="41"/>
        <end position="63"/>
    </location>
</feature>
<dbReference type="Pfam" id="PF14387">
    <property type="entry name" value="DUF4418"/>
    <property type="match status" value="1"/>
</dbReference>
<proteinExistence type="predicted"/>
<keyword evidence="1" id="KW-0812">Transmembrane</keyword>
<dbReference type="EMBL" id="JQ844221">
    <property type="protein sequence ID" value="AGS53106.1"/>
    <property type="molecule type" value="Genomic_DNA"/>
</dbReference>
<dbReference type="InterPro" id="IPR025531">
    <property type="entry name" value="DUF4418"/>
</dbReference>
<feature type="transmembrane region" description="Helical" evidence="1">
    <location>
        <begin position="104"/>
        <end position="125"/>
    </location>
</feature>
<keyword evidence="1" id="KW-0472">Membrane</keyword>
<dbReference type="AlphaFoldDB" id="A0A806K0D7"/>
<accession>A0A806K0D7</accession>